<organism evidence="1 2">
    <name type="scientific">Candidatus Borkfalkia excrementigallinarum</name>
    <dbReference type="NCBI Taxonomy" id="2838506"/>
    <lineage>
        <taxon>Bacteria</taxon>
        <taxon>Bacillati</taxon>
        <taxon>Bacillota</taxon>
        <taxon>Clostridia</taxon>
        <taxon>Christensenellales</taxon>
        <taxon>Christensenellaceae</taxon>
        <taxon>Candidatus Borkfalkia</taxon>
    </lineage>
</organism>
<gene>
    <name evidence="1" type="ORF">H9729_05935</name>
</gene>
<reference evidence="1" key="2">
    <citation type="submission" date="2021-04" db="EMBL/GenBank/DDBJ databases">
        <authorList>
            <person name="Gilroy R."/>
        </authorList>
    </citation>
    <scope>NUCLEOTIDE SEQUENCE</scope>
    <source>
        <strain evidence="1">1345</strain>
    </source>
</reference>
<reference evidence="1" key="1">
    <citation type="journal article" date="2021" name="PeerJ">
        <title>Extensive microbial diversity within the chicken gut microbiome revealed by metagenomics and culture.</title>
        <authorList>
            <person name="Gilroy R."/>
            <person name="Ravi A."/>
            <person name="Getino M."/>
            <person name="Pursley I."/>
            <person name="Horton D.L."/>
            <person name="Alikhan N.F."/>
            <person name="Baker D."/>
            <person name="Gharbi K."/>
            <person name="Hall N."/>
            <person name="Watson M."/>
            <person name="Adriaenssens E.M."/>
            <person name="Foster-Nyarko E."/>
            <person name="Jarju S."/>
            <person name="Secka A."/>
            <person name="Antonio M."/>
            <person name="Oren A."/>
            <person name="Chaudhuri R.R."/>
            <person name="La Ragione R."/>
            <person name="Hildebrand F."/>
            <person name="Pallen M.J."/>
        </authorList>
    </citation>
    <scope>NUCLEOTIDE SEQUENCE</scope>
    <source>
        <strain evidence="1">1345</strain>
    </source>
</reference>
<dbReference type="EMBL" id="DXCQ01000055">
    <property type="protein sequence ID" value="HIY97212.1"/>
    <property type="molecule type" value="Genomic_DNA"/>
</dbReference>
<accession>A0A9D1ZW15</accession>
<name>A0A9D1ZW15_9FIRM</name>
<dbReference type="AlphaFoldDB" id="A0A9D1ZW15"/>
<proteinExistence type="predicted"/>
<dbReference type="Proteomes" id="UP000886750">
    <property type="component" value="Unassembled WGS sequence"/>
</dbReference>
<evidence type="ECO:0000313" key="2">
    <source>
        <dbReference type="Proteomes" id="UP000886750"/>
    </source>
</evidence>
<protein>
    <submittedName>
        <fullName evidence="1">Uncharacterized protein</fullName>
    </submittedName>
</protein>
<sequence length="113" mass="12745">MPLTVGVFLAAAFFRAHILQNAAASPFLQKPYGKSGKKAKARFCLFAKVCLNNLYIANAVALWKNKILSRGLISKHSRYQNFIVKTYAKSAPKQQFRGACALIFEITRPLRRR</sequence>
<comment type="caution">
    <text evidence="1">The sequence shown here is derived from an EMBL/GenBank/DDBJ whole genome shotgun (WGS) entry which is preliminary data.</text>
</comment>
<evidence type="ECO:0000313" key="1">
    <source>
        <dbReference type="EMBL" id="HIY97212.1"/>
    </source>
</evidence>